<comment type="caution">
    <text evidence="8">The sequence shown here is derived from an EMBL/GenBank/DDBJ whole genome shotgun (WGS) entry which is preliminary data.</text>
</comment>
<comment type="function">
    <text evidence="5">NDH-1 shuttles electrons from NADH, via FMN and iron-sulfur (Fe-S) centers, to quinones in the respiratory chain. The immediate electron acceptor for the enzyme in this species is believed to be ubiquinone. Couples the redox reaction to proton translocation (for every two electrons transferred, four hydrogen ions are translocated across the cytoplasmic membrane), and thus conserves the redox energy in a proton gradient.</text>
</comment>
<feature type="domain" description="NADH:quinone oxidoreductase/Mrp antiporter transmembrane" evidence="7">
    <location>
        <begin position="124"/>
        <end position="407"/>
    </location>
</feature>
<feature type="transmembrane region" description="Helical" evidence="5">
    <location>
        <begin position="298"/>
        <end position="315"/>
    </location>
</feature>
<protein>
    <recommendedName>
        <fullName evidence="5">NADH-quinone oxidoreductase subunit N</fullName>
        <ecNumber evidence="5">7.1.1.-</ecNumber>
    </recommendedName>
    <alternativeName>
        <fullName evidence="5">NADH dehydrogenase I subunit N</fullName>
    </alternativeName>
    <alternativeName>
        <fullName evidence="5">NDH-1 subunit N</fullName>
    </alternativeName>
</protein>
<evidence type="ECO:0000256" key="1">
    <source>
        <dbReference type="ARBA" id="ARBA00004127"/>
    </source>
</evidence>
<evidence type="ECO:0000256" key="3">
    <source>
        <dbReference type="ARBA" id="ARBA00022989"/>
    </source>
</evidence>
<dbReference type="RefSeq" id="WP_353874100.1">
    <property type="nucleotide sequence ID" value="NZ_JBEVCJ010000004.1"/>
</dbReference>
<dbReference type="InterPro" id="IPR010096">
    <property type="entry name" value="NADH-Q_OxRdtase_suN/2"/>
</dbReference>
<keyword evidence="3 5" id="KW-1133">Transmembrane helix</keyword>
<evidence type="ECO:0000256" key="5">
    <source>
        <dbReference type="HAMAP-Rule" id="MF_00445"/>
    </source>
</evidence>
<evidence type="ECO:0000259" key="7">
    <source>
        <dbReference type="Pfam" id="PF00361"/>
    </source>
</evidence>
<comment type="similarity">
    <text evidence="5">Belongs to the complex I subunit 2 family.</text>
</comment>
<keyword evidence="5" id="KW-1003">Cell membrane</keyword>
<feature type="transmembrane region" description="Helical" evidence="5">
    <location>
        <begin position="37"/>
        <end position="54"/>
    </location>
</feature>
<feature type="transmembrane region" description="Helical" evidence="5">
    <location>
        <begin position="159"/>
        <end position="180"/>
    </location>
</feature>
<evidence type="ECO:0000256" key="2">
    <source>
        <dbReference type="ARBA" id="ARBA00022692"/>
    </source>
</evidence>
<feature type="transmembrane region" description="Helical" evidence="5">
    <location>
        <begin position="6"/>
        <end position="25"/>
    </location>
</feature>
<feature type="transmembrane region" description="Helical" evidence="5">
    <location>
        <begin position="444"/>
        <end position="463"/>
    </location>
</feature>
<dbReference type="EC" id="7.1.1.-" evidence="5"/>
<comment type="subcellular location">
    <subcellularLocation>
        <location evidence="5">Cell membrane</location>
        <topology evidence="5">Multi-pass membrane protein</topology>
    </subcellularLocation>
    <subcellularLocation>
        <location evidence="1">Endomembrane system</location>
        <topology evidence="1">Multi-pass membrane protein</topology>
    </subcellularLocation>
    <subcellularLocation>
        <location evidence="6">Membrane</location>
        <topology evidence="6">Multi-pass membrane protein</topology>
    </subcellularLocation>
</comment>
<dbReference type="EMBL" id="JBEVCJ010000004">
    <property type="protein sequence ID" value="MET1254538.1"/>
    <property type="molecule type" value="Genomic_DNA"/>
</dbReference>
<feature type="transmembrane region" description="Helical" evidence="5">
    <location>
        <begin position="202"/>
        <end position="227"/>
    </location>
</feature>
<keyword evidence="9" id="KW-1185">Reference proteome</keyword>
<dbReference type="Pfam" id="PF00361">
    <property type="entry name" value="Proton_antipo_M"/>
    <property type="match status" value="1"/>
</dbReference>
<feature type="transmembrane region" description="Helical" evidence="5">
    <location>
        <begin position="272"/>
        <end position="291"/>
    </location>
</feature>
<evidence type="ECO:0000313" key="8">
    <source>
        <dbReference type="EMBL" id="MET1254538.1"/>
    </source>
</evidence>
<dbReference type="NCBIfam" id="TIGR01770">
    <property type="entry name" value="NDH_I_N"/>
    <property type="match status" value="1"/>
</dbReference>
<feature type="transmembrane region" description="Helical" evidence="5">
    <location>
        <begin position="105"/>
        <end position="122"/>
    </location>
</feature>
<keyword evidence="5" id="KW-1278">Translocase</keyword>
<keyword evidence="5" id="KW-0830">Ubiquinone</keyword>
<proteinExistence type="inferred from homology"/>
<dbReference type="PANTHER" id="PTHR22773">
    <property type="entry name" value="NADH DEHYDROGENASE"/>
    <property type="match status" value="1"/>
</dbReference>
<evidence type="ECO:0000313" key="9">
    <source>
        <dbReference type="Proteomes" id="UP001548189"/>
    </source>
</evidence>
<organism evidence="8 9">
    <name type="scientific">Aliikangiella maris</name>
    <dbReference type="NCBI Taxonomy" id="3162458"/>
    <lineage>
        <taxon>Bacteria</taxon>
        <taxon>Pseudomonadati</taxon>
        <taxon>Pseudomonadota</taxon>
        <taxon>Gammaproteobacteria</taxon>
        <taxon>Oceanospirillales</taxon>
        <taxon>Pleioneaceae</taxon>
        <taxon>Aliikangiella</taxon>
    </lineage>
</organism>
<feature type="transmembrane region" description="Helical" evidence="5">
    <location>
        <begin position="74"/>
        <end position="93"/>
    </location>
</feature>
<sequence>MNESINFNLLTAEIFLLSAICIIMVVDLFQRDKERKLTFTLTQLCLITLMAIAIGDLNIVRQVAFYEHWVVDQLAVILKLSIYILTCIALLYARSFISHRNLMRGEYYLLTLFSVLGMMVMVSANSFLLVYLGLELLSLSLYAMVALQRDSKLASESAVKYFVMGGLASGFLLYGISLIYGDTGSIIIAKVAQYYATNQVELIGQFGLVFIVIGIAFKFGAVPFHMWLPDIYHGSPSSITAYIASVPKIAAFGMAIRMLVEAMNDLNAEWTHMLIILALLSIILGNVIAVVQSNLKRLLAYSAIAHIGYFLLGFVPGTTAAYSAAMFYIIVYALMTLAGFGMLIFMSTDEKEYQQVTDLQGLGRYYPWYGYMFAVVMISMAGIPPFIGFWPKLEIFRQLIISGFITEAIVAIAFSIVGLYYYLKVIKEIFFTDVVESPAISSSRSLKIAISINCLLLIVFGLMPDSIYQYCISAFNVLS</sequence>
<dbReference type="NCBIfam" id="NF004442">
    <property type="entry name" value="PRK05777.1-5"/>
    <property type="match status" value="1"/>
</dbReference>
<name>A0ABV2BRJ2_9GAMM</name>
<dbReference type="InterPro" id="IPR001750">
    <property type="entry name" value="ND/Mrp_TM"/>
</dbReference>
<comment type="subunit">
    <text evidence="5">NDH-1 is composed of 14 different subunits. Subunits NuoA, H, J, K, L, M, N constitute the membrane sector of the complex.</text>
</comment>
<feature type="transmembrane region" description="Helical" evidence="5">
    <location>
        <begin position="366"/>
        <end position="387"/>
    </location>
</feature>
<evidence type="ECO:0000256" key="4">
    <source>
        <dbReference type="ARBA" id="ARBA00023136"/>
    </source>
</evidence>
<keyword evidence="5" id="KW-0813">Transport</keyword>
<keyword evidence="4 5" id="KW-0472">Membrane</keyword>
<keyword evidence="5" id="KW-0520">NAD</keyword>
<gene>
    <name evidence="5 8" type="primary">nuoN</name>
    <name evidence="8" type="ORF">ABVT43_05305</name>
</gene>
<accession>A0ABV2BRJ2</accession>
<reference evidence="8 9" key="1">
    <citation type="submission" date="2024-06" db="EMBL/GenBank/DDBJ databases">
        <authorList>
            <person name="Li F."/>
        </authorList>
    </citation>
    <scope>NUCLEOTIDE SEQUENCE [LARGE SCALE GENOMIC DNA]</scope>
    <source>
        <strain evidence="8 9">GXAS 311</strain>
    </source>
</reference>
<feature type="transmembrane region" description="Helical" evidence="5">
    <location>
        <begin position="321"/>
        <end position="345"/>
    </location>
</feature>
<keyword evidence="2 5" id="KW-0812">Transmembrane</keyword>
<dbReference type="HAMAP" id="MF_00445">
    <property type="entry name" value="NDH1_NuoN_1"/>
    <property type="match status" value="1"/>
</dbReference>
<keyword evidence="5" id="KW-0874">Quinone</keyword>
<dbReference type="Proteomes" id="UP001548189">
    <property type="component" value="Unassembled WGS sequence"/>
</dbReference>
<feature type="transmembrane region" description="Helical" evidence="5">
    <location>
        <begin position="399"/>
        <end position="423"/>
    </location>
</feature>
<evidence type="ECO:0000256" key="6">
    <source>
        <dbReference type="RuleBase" id="RU000320"/>
    </source>
</evidence>
<comment type="catalytic activity">
    <reaction evidence="5">
        <text>a quinone + NADH + 5 H(+)(in) = a quinol + NAD(+) + 4 H(+)(out)</text>
        <dbReference type="Rhea" id="RHEA:57888"/>
        <dbReference type="ChEBI" id="CHEBI:15378"/>
        <dbReference type="ChEBI" id="CHEBI:24646"/>
        <dbReference type="ChEBI" id="CHEBI:57540"/>
        <dbReference type="ChEBI" id="CHEBI:57945"/>
        <dbReference type="ChEBI" id="CHEBI:132124"/>
    </reaction>
</comment>